<feature type="chain" id="PRO_5030897167" evidence="2">
    <location>
        <begin position="24"/>
        <end position="297"/>
    </location>
</feature>
<dbReference type="EMBL" id="JACCHS010000111">
    <property type="protein sequence ID" value="NYT47253.1"/>
    <property type="molecule type" value="Genomic_DNA"/>
</dbReference>
<sequence>MFNKFINVFLLLFLLLVSFQLRADSEDKYVAISATFKNVAEINQEIAENDDDVKLQILLKDKNNLFRNLLQIIRGSFIDYHVQDIDNEELKLFRSKIGINRSRGNTVAVQRDEYAADFIMTKRAIGEYVVYLVQASRDYKTKDEIVADTKQKIKALKQKIKSTPEPVTGESEIYQDLAKNHADLMRIYTVYSDFLDYVLANPDAIATTSFFQKMSLISFISYINSFAAFRDINFKIAPLRIDMGGIIVSLCIMILNLIAFPLVSRASNRLVERFILNDGKVENVELVLSACTSLFYI</sequence>
<organism evidence="3 4">
    <name type="scientific">Candidatus Methanofishera endochildressiae</name>
    <dbReference type="NCBI Taxonomy" id="2738884"/>
    <lineage>
        <taxon>Bacteria</taxon>
        <taxon>Pseudomonadati</taxon>
        <taxon>Pseudomonadota</taxon>
        <taxon>Gammaproteobacteria</taxon>
        <taxon>Candidatus Methanofishera</taxon>
    </lineage>
</organism>
<reference evidence="3 4" key="1">
    <citation type="submission" date="2020-05" db="EMBL/GenBank/DDBJ databases">
        <title>Horizontal transmission and recombination maintain forever young bacterial symbiont genomes.</title>
        <authorList>
            <person name="Russell S.L."/>
            <person name="Pepper-Tunick E."/>
            <person name="Svedberg J."/>
            <person name="Byrne A."/>
            <person name="Ruelas Castillo J."/>
            <person name="Vollmers C."/>
            <person name="Beinart R.A."/>
            <person name="Corbett-Detig R."/>
        </authorList>
    </citation>
    <scope>NUCLEOTIDE SEQUENCE [LARGE SCALE GENOMIC DNA]</scope>
    <source>
        <strain evidence="3">4727-3</strain>
    </source>
</reference>
<comment type="caution">
    <text evidence="3">The sequence shown here is derived from an EMBL/GenBank/DDBJ whole genome shotgun (WGS) entry which is preliminary data.</text>
</comment>
<name>A0A7Z0MP32_9GAMM</name>
<evidence type="ECO:0000256" key="2">
    <source>
        <dbReference type="SAM" id="SignalP"/>
    </source>
</evidence>
<feature type="signal peptide" evidence="2">
    <location>
        <begin position="1"/>
        <end position="23"/>
    </location>
</feature>
<protein>
    <submittedName>
        <fullName evidence="3">Uncharacterized protein</fullName>
    </submittedName>
</protein>
<proteinExistence type="predicted"/>
<keyword evidence="2" id="KW-0732">Signal</keyword>
<dbReference type="Proteomes" id="UP000537890">
    <property type="component" value="Unassembled WGS sequence"/>
</dbReference>
<accession>A0A7Z0MP32</accession>
<dbReference type="AlphaFoldDB" id="A0A7Z0MP32"/>
<feature type="transmembrane region" description="Helical" evidence="1">
    <location>
        <begin position="243"/>
        <end position="263"/>
    </location>
</feature>
<keyword evidence="1" id="KW-0812">Transmembrane</keyword>
<evidence type="ECO:0000313" key="3">
    <source>
        <dbReference type="EMBL" id="NYT47253.1"/>
    </source>
</evidence>
<keyword evidence="1" id="KW-0472">Membrane</keyword>
<gene>
    <name evidence="3" type="ORF">H0A75_06400</name>
</gene>
<evidence type="ECO:0000313" key="4">
    <source>
        <dbReference type="Proteomes" id="UP000537890"/>
    </source>
</evidence>
<keyword evidence="1" id="KW-1133">Transmembrane helix</keyword>
<evidence type="ECO:0000256" key="1">
    <source>
        <dbReference type="SAM" id="Phobius"/>
    </source>
</evidence>